<sequence>MDLKDEDLGVVGDEQNQLQVHHSAAIPRQDLEGELQNNCNEDRGNDEVEIIFEGPQQQRFAVVPPFEGNAPAPPAGFPIGNALEELRALEMRFGVQNEDEGYVSGGENDDREPLNERLRVMEPQLLERPLINLDFEMMEILQGQEAQDNREPILIENEQPN</sequence>
<reference evidence="1" key="1">
    <citation type="submission" date="2023-04" db="EMBL/GenBank/DDBJ databases">
        <title>A chromosome-level genome assembly of the parasitoid wasp Eretmocerus hayati.</title>
        <authorList>
            <person name="Zhong Y."/>
            <person name="Liu S."/>
            <person name="Liu Y."/>
        </authorList>
    </citation>
    <scope>NUCLEOTIDE SEQUENCE</scope>
    <source>
        <strain evidence="1">ZJU_SS_LIU_2023</strain>
    </source>
</reference>
<evidence type="ECO:0000313" key="2">
    <source>
        <dbReference type="Proteomes" id="UP001239111"/>
    </source>
</evidence>
<protein>
    <submittedName>
        <fullName evidence="1">Uncharacterized protein</fullName>
    </submittedName>
</protein>
<proteinExistence type="predicted"/>
<comment type="caution">
    <text evidence="1">The sequence shown here is derived from an EMBL/GenBank/DDBJ whole genome shotgun (WGS) entry which is preliminary data.</text>
</comment>
<evidence type="ECO:0000313" key="1">
    <source>
        <dbReference type="EMBL" id="KAJ8685218.1"/>
    </source>
</evidence>
<organism evidence="1 2">
    <name type="scientific">Eretmocerus hayati</name>
    <dbReference type="NCBI Taxonomy" id="131215"/>
    <lineage>
        <taxon>Eukaryota</taxon>
        <taxon>Metazoa</taxon>
        <taxon>Ecdysozoa</taxon>
        <taxon>Arthropoda</taxon>
        <taxon>Hexapoda</taxon>
        <taxon>Insecta</taxon>
        <taxon>Pterygota</taxon>
        <taxon>Neoptera</taxon>
        <taxon>Endopterygota</taxon>
        <taxon>Hymenoptera</taxon>
        <taxon>Apocrita</taxon>
        <taxon>Proctotrupomorpha</taxon>
        <taxon>Chalcidoidea</taxon>
        <taxon>Aphelinidae</taxon>
        <taxon>Aphelininae</taxon>
        <taxon>Eretmocerus</taxon>
    </lineage>
</organism>
<accession>A0ACC2PQ26</accession>
<dbReference type="Proteomes" id="UP001239111">
    <property type="component" value="Chromosome 1"/>
</dbReference>
<name>A0ACC2PQ26_9HYME</name>
<gene>
    <name evidence="1" type="ORF">QAD02_021011</name>
</gene>
<keyword evidence="2" id="KW-1185">Reference proteome</keyword>
<dbReference type="EMBL" id="CM056741">
    <property type="protein sequence ID" value="KAJ8685218.1"/>
    <property type="molecule type" value="Genomic_DNA"/>
</dbReference>